<evidence type="ECO:0000313" key="7">
    <source>
        <dbReference type="Proteomes" id="UP001060336"/>
    </source>
</evidence>
<keyword evidence="3" id="KW-0029">Amino-acid transport</keyword>
<protein>
    <submittedName>
        <fullName evidence="6">Penicillin-binding protein activator</fullName>
    </submittedName>
</protein>
<dbReference type="PANTHER" id="PTHR30483:SF6">
    <property type="entry name" value="PERIPLASMIC BINDING PROTEIN OF ABC TRANSPORTER FOR NATURAL AMINO ACIDS"/>
    <property type="match status" value="1"/>
</dbReference>
<dbReference type="Gene3D" id="3.40.50.2300">
    <property type="match status" value="4"/>
</dbReference>
<dbReference type="InterPro" id="IPR028082">
    <property type="entry name" value="Peripla_BP_I"/>
</dbReference>
<accession>A0A9J7AZG1</accession>
<organism evidence="6 7">
    <name type="scientific">Nisaea acidiphila</name>
    <dbReference type="NCBI Taxonomy" id="1862145"/>
    <lineage>
        <taxon>Bacteria</taxon>
        <taxon>Pseudomonadati</taxon>
        <taxon>Pseudomonadota</taxon>
        <taxon>Alphaproteobacteria</taxon>
        <taxon>Rhodospirillales</taxon>
        <taxon>Thalassobaculaceae</taxon>
        <taxon>Nisaea</taxon>
    </lineage>
</organism>
<keyword evidence="2" id="KW-0732">Signal</keyword>
<sequence>MLFTPGRRIALLPALLIVLVLAGCQTPGLPGLQREPVSPPRQSSQSAPSPAGPESLPPDQSLQSGPGAIADTELSFERPEPEPPLIQEPGAPAGIALLLPLSGQRASVGQAMLDAAQMALFDIAGEDYNLMVYDTQGTPNGAEDAARLAVADGARLILGPLYGRSAEAVRPIVAEAGINAVAFSNDRSVAGPPVYLMGLMPAQQIERVIRYAVGKGYRRIGLLLPHGGYGDLVLESARSAAFASGAEITRIAYYDSLASDFTETARAFAEYDSRRESLKVQKDELAGRTDEISRQTLARLETMDTLGDPPYDAVLIPEGGNVLRSIAPLLAFYDVDTRRVKLLGTAQWEDPSLGTEPSLVGGWFSAPPALYRENFALRYEAAFGRQPSGLAALAYDSIALSVSLQRGEAGADFGGSALTAESGFVALNGLFRFAADGSNQRGLAIFEIKDRALEQIDSAPERFDDLTN</sequence>
<keyword evidence="7" id="KW-1185">Reference proteome</keyword>
<dbReference type="PROSITE" id="PS51257">
    <property type="entry name" value="PROKAR_LIPOPROTEIN"/>
    <property type="match status" value="1"/>
</dbReference>
<dbReference type="RefSeq" id="WP_257772081.1">
    <property type="nucleotide sequence ID" value="NZ_CP102480.1"/>
</dbReference>
<dbReference type="InterPro" id="IPR051010">
    <property type="entry name" value="BCAA_transport"/>
</dbReference>
<dbReference type="GO" id="GO:0006865">
    <property type="term" value="P:amino acid transport"/>
    <property type="evidence" value="ECO:0007669"/>
    <property type="project" value="UniProtKB-KW"/>
</dbReference>
<evidence type="ECO:0000256" key="3">
    <source>
        <dbReference type="ARBA" id="ARBA00022970"/>
    </source>
</evidence>
<evidence type="ECO:0000256" key="2">
    <source>
        <dbReference type="ARBA" id="ARBA00022729"/>
    </source>
</evidence>
<dbReference type="InterPro" id="IPR028081">
    <property type="entry name" value="Leu-bd"/>
</dbReference>
<proteinExistence type="inferred from homology"/>
<feature type="domain" description="Leucine-binding protein" evidence="5">
    <location>
        <begin position="95"/>
        <end position="449"/>
    </location>
</feature>
<dbReference type="KEGG" id="naci:NUH88_10775"/>
<dbReference type="PANTHER" id="PTHR30483">
    <property type="entry name" value="LEUCINE-SPECIFIC-BINDING PROTEIN"/>
    <property type="match status" value="1"/>
</dbReference>
<feature type="region of interest" description="Disordered" evidence="4">
    <location>
        <begin position="31"/>
        <end position="67"/>
    </location>
</feature>
<dbReference type="AlphaFoldDB" id="A0A9J7AZG1"/>
<feature type="compositionally biased region" description="Low complexity" evidence="4">
    <location>
        <begin position="34"/>
        <end position="54"/>
    </location>
</feature>
<reference evidence="6" key="1">
    <citation type="submission" date="2022-08" db="EMBL/GenBank/DDBJ databases">
        <title>Nisaea acidiphila sp. nov., isolated from a marine algal debris and emended description of the genus Nisaea Urios et al. 2008.</title>
        <authorList>
            <person name="Kwon K."/>
        </authorList>
    </citation>
    <scope>NUCLEOTIDE SEQUENCE</scope>
    <source>
        <strain evidence="6">MEBiC11861</strain>
    </source>
</reference>
<dbReference type="EMBL" id="CP102480">
    <property type="protein sequence ID" value="UUX52162.1"/>
    <property type="molecule type" value="Genomic_DNA"/>
</dbReference>
<dbReference type="Pfam" id="PF13458">
    <property type="entry name" value="Peripla_BP_6"/>
    <property type="match status" value="1"/>
</dbReference>
<evidence type="ECO:0000256" key="4">
    <source>
        <dbReference type="SAM" id="MobiDB-lite"/>
    </source>
</evidence>
<dbReference type="Proteomes" id="UP001060336">
    <property type="component" value="Chromosome"/>
</dbReference>
<evidence type="ECO:0000259" key="5">
    <source>
        <dbReference type="Pfam" id="PF13458"/>
    </source>
</evidence>
<evidence type="ECO:0000313" key="6">
    <source>
        <dbReference type="EMBL" id="UUX52162.1"/>
    </source>
</evidence>
<evidence type="ECO:0000256" key="1">
    <source>
        <dbReference type="ARBA" id="ARBA00010062"/>
    </source>
</evidence>
<dbReference type="SUPFAM" id="SSF53822">
    <property type="entry name" value="Periplasmic binding protein-like I"/>
    <property type="match status" value="1"/>
</dbReference>
<name>A0A9J7AZG1_9PROT</name>
<dbReference type="CDD" id="cd06339">
    <property type="entry name" value="PBP1_YraM_LppC_lipoprotein-like"/>
    <property type="match status" value="1"/>
</dbReference>
<gene>
    <name evidence="6" type="ORF">NUH88_10775</name>
</gene>
<comment type="similarity">
    <text evidence="1">Belongs to the leucine-binding protein family.</text>
</comment>
<keyword evidence="3" id="KW-0813">Transport</keyword>